<dbReference type="AlphaFoldDB" id="A0A8T2V7U9"/>
<gene>
    <name evidence="3" type="ORF">KP509_02G084000</name>
</gene>
<keyword evidence="1" id="KW-0812">Transmembrane</keyword>
<keyword evidence="1" id="KW-1133">Transmembrane helix</keyword>
<sequence length="53" mass="5844">MHACIVHLCGHTQMCVCVCVFVCVCVCVCVCLCLCVCMGIRFHDMAITHTFTC</sequence>
<proteinExistence type="predicted"/>
<comment type="caution">
    <text evidence="3">The sequence shown here is derived from an EMBL/GenBank/DDBJ whole genome shotgun (WGS) entry which is preliminary data.</text>
</comment>
<name>A0A8T2V7U9_CERRI</name>
<keyword evidence="1" id="KW-0472">Membrane</keyword>
<dbReference type="EMBL" id="CM035407">
    <property type="protein sequence ID" value="KAH7444581.1"/>
    <property type="molecule type" value="Genomic_DNA"/>
</dbReference>
<evidence type="ECO:0000256" key="1">
    <source>
        <dbReference type="SAM" id="Phobius"/>
    </source>
</evidence>
<evidence type="ECO:0000256" key="2">
    <source>
        <dbReference type="SAM" id="SignalP"/>
    </source>
</evidence>
<accession>A0A8T2V7U9</accession>
<feature type="transmembrane region" description="Helical" evidence="1">
    <location>
        <begin position="15"/>
        <end position="42"/>
    </location>
</feature>
<dbReference type="Proteomes" id="UP000825935">
    <property type="component" value="Chromosome 2"/>
</dbReference>
<reference evidence="3" key="1">
    <citation type="submission" date="2021-08" db="EMBL/GenBank/DDBJ databases">
        <title>WGS assembly of Ceratopteris richardii.</title>
        <authorList>
            <person name="Marchant D.B."/>
            <person name="Chen G."/>
            <person name="Jenkins J."/>
            <person name="Shu S."/>
            <person name="Leebens-Mack J."/>
            <person name="Grimwood J."/>
            <person name="Schmutz J."/>
            <person name="Soltis P."/>
            <person name="Soltis D."/>
            <person name="Chen Z.-H."/>
        </authorList>
    </citation>
    <scope>NUCLEOTIDE SEQUENCE</scope>
    <source>
        <strain evidence="3">Whitten #5841</strain>
        <tissue evidence="3">Leaf</tissue>
    </source>
</reference>
<evidence type="ECO:0000313" key="3">
    <source>
        <dbReference type="EMBL" id="KAH7444581.1"/>
    </source>
</evidence>
<keyword evidence="4" id="KW-1185">Reference proteome</keyword>
<organism evidence="3 4">
    <name type="scientific">Ceratopteris richardii</name>
    <name type="common">Triangle waterfern</name>
    <dbReference type="NCBI Taxonomy" id="49495"/>
    <lineage>
        <taxon>Eukaryota</taxon>
        <taxon>Viridiplantae</taxon>
        <taxon>Streptophyta</taxon>
        <taxon>Embryophyta</taxon>
        <taxon>Tracheophyta</taxon>
        <taxon>Polypodiopsida</taxon>
        <taxon>Polypodiidae</taxon>
        <taxon>Polypodiales</taxon>
        <taxon>Pteridineae</taxon>
        <taxon>Pteridaceae</taxon>
        <taxon>Parkerioideae</taxon>
        <taxon>Ceratopteris</taxon>
    </lineage>
</organism>
<protein>
    <submittedName>
        <fullName evidence="3">Uncharacterized protein</fullName>
    </submittedName>
</protein>
<evidence type="ECO:0000313" key="4">
    <source>
        <dbReference type="Proteomes" id="UP000825935"/>
    </source>
</evidence>
<keyword evidence="2" id="KW-0732">Signal</keyword>
<feature type="chain" id="PRO_5035736964" evidence="2">
    <location>
        <begin position="18"/>
        <end position="53"/>
    </location>
</feature>
<feature type="signal peptide" evidence="2">
    <location>
        <begin position="1"/>
        <end position="17"/>
    </location>
</feature>